<dbReference type="InterPro" id="IPR000719">
    <property type="entry name" value="Prot_kinase_dom"/>
</dbReference>
<comment type="caution">
    <text evidence="4">The sequence shown here is derived from an EMBL/GenBank/DDBJ whole genome shotgun (WGS) entry which is preliminary data.</text>
</comment>
<dbReference type="InterPro" id="IPR050154">
    <property type="entry name" value="UbiB_kinase"/>
</dbReference>
<feature type="transmembrane region" description="Helical" evidence="2">
    <location>
        <begin position="76"/>
        <end position="97"/>
    </location>
</feature>
<organism evidence="4 5">
    <name type="scientific">Nocardioides simplex</name>
    <name type="common">Arthrobacter simplex</name>
    <dbReference type="NCBI Taxonomy" id="2045"/>
    <lineage>
        <taxon>Bacteria</taxon>
        <taxon>Bacillati</taxon>
        <taxon>Actinomycetota</taxon>
        <taxon>Actinomycetes</taxon>
        <taxon>Propionibacteriales</taxon>
        <taxon>Nocardioidaceae</taxon>
        <taxon>Pimelobacter</taxon>
    </lineage>
</organism>
<dbReference type="SUPFAM" id="SSF56112">
    <property type="entry name" value="Protein kinase-like (PK-like)"/>
    <property type="match status" value="1"/>
</dbReference>
<keyword evidence="2" id="KW-0812">Transmembrane</keyword>
<dbReference type="PROSITE" id="PS50011">
    <property type="entry name" value="PROTEIN_KINASE_DOM"/>
    <property type="match status" value="1"/>
</dbReference>
<dbReference type="AlphaFoldDB" id="A0A7J5E3Y1"/>
<feature type="transmembrane region" description="Helical" evidence="2">
    <location>
        <begin position="37"/>
        <end position="56"/>
    </location>
</feature>
<keyword evidence="4" id="KW-0418">Kinase</keyword>
<sequence>MAVVVWFYTLVSSLVLAAGLGAVIRRILGARVGWVRTLLVAWIALLVGIPVTGKLAVGAGVGTESGELTTSQGTAIAFLLVSCLWVFAAALAVVMLLEVLVPSGTVPGPSEIVVRLRARARRTRRYLQIGRAATGSGLGAVLRGGPSSSSFGPALASVFNKSGVTFVKLGQILATRDDLLPAETTRALATLQSDADPEPYEKVAATIAAELGGPPDTLFATFDVGPLAAASVAQVHTATTHDGRQVVVKVQRSKARRQVEVDTDILLRLARTAEQRWPWARDMAVSRLAAGLAQSLREELDYRIEAGNTSSGAAALRGRDDIAVPAVDLTLSTRRVLVMERLHGIPLSAGEAAVAGLDPERRAHLAETLIAALLDTVFVSGVFHADLHPGNILVLDDGRLGLLDFGAVGILDSETRQLLALLLFAILSDDAVSAVDAMTLAFDVPDDLDVPLLRRELGREIAALQLQSTISGDTFARIFAVLRRHGIGVPGDVAAAFRTLTSVEAAVTLLDPSNSLLSSARDQLPTLLRRLAAPKRVAAQAASQAGVVAAIARRLPERLENVTGALSDGTFTVRTRAFGDVEDRAWLRDQINNGLAAAFGITACVLAVLLALSDNGPRLTDDLSLFGLLALALGFCGVTLALRVVVRLFQRRE</sequence>
<feature type="domain" description="Protein kinase" evidence="3">
    <location>
        <begin position="218"/>
        <end position="547"/>
    </location>
</feature>
<feature type="transmembrane region" description="Helical" evidence="2">
    <location>
        <begin position="6"/>
        <end position="25"/>
    </location>
</feature>
<dbReference type="InterPro" id="IPR004147">
    <property type="entry name" value="ABC1_dom"/>
</dbReference>
<proteinExistence type="inferred from homology"/>
<feature type="transmembrane region" description="Helical" evidence="2">
    <location>
        <begin position="625"/>
        <end position="646"/>
    </location>
</feature>
<dbReference type="PANTHER" id="PTHR10566:SF113">
    <property type="entry name" value="PROTEIN ACTIVITY OF BC1 COMPLEX KINASE 7, CHLOROPLASTIC"/>
    <property type="match status" value="1"/>
</dbReference>
<keyword evidence="2" id="KW-1133">Transmembrane helix</keyword>
<dbReference type="RefSeq" id="WP_151580200.1">
    <property type="nucleotide sequence ID" value="NZ_WBVM01000001.1"/>
</dbReference>
<protein>
    <submittedName>
        <fullName evidence="4">AarF/ABC1/UbiB kinase family protein</fullName>
    </submittedName>
</protein>
<dbReference type="InterPro" id="IPR011009">
    <property type="entry name" value="Kinase-like_dom_sf"/>
</dbReference>
<evidence type="ECO:0000256" key="1">
    <source>
        <dbReference type="ARBA" id="ARBA00009670"/>
    </source>
</evidence>
<dbReference type="PANTHER" id="PTHR10566">
    <property type="entry name" value="CHAPERONE-ACTIVITY OF BC1 COMPLEX CABC1 -RELATED"/>
    <property type="match status" value="1"/>
</dbReference>
<dbReference type="Pfam" id="PF03109">
    <property type="entry name" value="ABC1"/>
    <property type="match status" value="1"/>
</dbReference>
<comment type="similarity">
    <text evidence="1">Belongs to the protein kinase superfamily. ADCK protein kinase family.</text>
</comment>
<accession>A0A7J5E3Y1</accession>
<dbReference type="GO" id="GO:0004672">
    <property type="term" value="F:protein kinase activity"/>
    <property type="evidence" value="ECO:0007669"/>
    <property type="project" value="InterPro"/>
</dbReference>
<dbReference type="EMBL" id="WBVM01000001">
    <property type="protein sequence ID" value="KAB2812873.1"/>
    <property type="molecule type" value="Genomic_DNA"/>
</dbReference>
<feature type="transmembrane region" description="Helical" evidence="2">
    <location>
        <begin position="594"/>
        <end position="613"/>
    </location>
</feature>
<dbReference type="Gene3D" id="1.10.510.10">
    <property type="entry name" value="Transferase(Phosphotransferase) domain 1"/>
    <property type="match status" value="1"/>
</dbReference>
<evidence type="ECO:0000313" key="4">
    <source>
        <dbReference type="EMBL" id="KAB2812873.1"/>
    </source>
</evidence>
<evidence type="ECO:0000256" key="2">
    <source>
        <dbReference type="SAM" id="Phobius"/>
    </source>
</evidence>
<name>A0A7J5E3Y1_NOCSI</name>
<gene>
    <name evidence="4" type="ORF">F9L07_14265</name>
</gene>
<dbReference type="GO" id="GO:0005524">
    <property type="term" value="F:ATP binding"/>
    <property type="evidence" value="ECO:0007669"/>
    <property type="project" value="InterPro"/>
</dbReference>
<reference evidence="4 5" key="1">
    <citation type="submission" date="2019-09" db="EMBL/GenBank/DDBJ databases">
        <title>Pimelobacter sp. isolated from Paulinella.</title>
        <authorList>
            <person name="Jeong S.E."/>
        </authorList>
    </citation>
    <scope>NUCLEOTIDE SEQUENCE [LARGE SCALE GENOMIC DNA]</scope>
    <source>
        <strain evidence="4 5">Pch-N</strain>
    </source>
</reference>
<keyword evidence="2" id="KW-0472">Membrane</keyword>
<keyword evidence="4" id="KW-0808">Transferase</keyword>
<evidence type="ECO:0000259" key="3">
    <source>
        <dbReference type="PROSITE" id="PS50011"/>
    </source>
</evidence>
<dbReference type="Proteomes" id="UP000449906">
    <property type="component" value="Unassembled WGS sequence"/>
</dbReference>
<dbReference type="CDD" id="cd05121">
    <property type="entry name" value="ABC1_ADCK3-like"/>
    <property type="match status" value="1"/>
</dbReference>
<evidence type="ECO:0000313" key="5">
    <source>
        <dbReference type="Proteomes" id="UP000449906"/>
    </source>
</evidence>